<sequence length="285" mass="31886">MGRHIWIVRHGERVDNVDPEWRYNAPGGAWDDPPLTKRGHQQAYEVGTHLVSQSLTFDHIISSPFVRCIQTASGLINGMLNGPKSELKVPGIKVEPALCESLNSCLSPPSFQDVEALRALYPHIDASYRPYATKDQLVPEKTSICCFVRMRNVLEWILNKYSGNIILVSHGAPISGLHFALTNQLKYVGQCTISKYQSRNSLENGQANDQKLESSGLFEANSRREIQTTPKKIIELGTQKHPSYKCIAAGDSSHLSDRTLLRDEMFIKESLVPILEKFVANNVCI</sequence>
<protein>
    <submittedName>
        <fullName evidence="2">Histidine phosphatase superfamily (Branch 1) domain-containing protein</fullName>
    </submittedName>
</protein>
<dbReference type="GO" id="GO:0016791">
    <property type="term" value="F:phosphatase activity"/>
    <property type="evidence" value="ECO:0007669"/>
    <property type="project" value="UniProtKB-ARBA"/>
</dbReference>
<accession>A0AAD4N1Y0</accession>
<dbReference type="PANTHER" id="PTHR16469">
    <property type="entry name" value="UBIQUITIN-ASSOCIATED AND SH3 DOMAIN-CONTAINING BA-RELATED"/>
    <property type="match status" value="1"/>
</dbReference>
<gene>
    <name evidence="2" type="ORF">DdX_11692</name>
</gene>
<dbReference type="PROSITE" id="PS00175">
    <property type="entry name" value="PG_MUTASE"/>
    <property type="match status" value="1"/>
</dbReference>
<dbReference type="InterPro" id="IPR001345">
    <property type="entry name" value="PG/BPGM_mutase_AS"/>
</dbReference>
<evidence type="ECO:0000313" key="3">
    <source>
        <dbReference type="Proteomes" id="UP001201812"/>
    </source>
</evidence>
<evidence type="ECO:0000313" key="2">
    <source>
        <dbReference type="EMBL" id="KAI1708617.1"/>
    </source>
</evidence>
<dbReference type="InterPro" id="IPR051710">
    <property type="entry name" value="Phosphatase_SH3-domain"/>
</dbReference>
<comment type="caution">
    <text evidence="2">The sequence shown here is derived from an EMBL/GenBank/DDBJ whole genome shotgun (WGS) entry which is preliminary data.</text>
</comment>
<dbReference type="EMBL" id="JAKKPZ010000034">
    <property type="protein sequence ID" value="KAI1708617.1"/>
    <property type="molecule type" value="Genomic_DNA"/>
</dbReference>
<dbReference type="SUPFAM" id="SSF53254">
    <property type="entry name" value="Phosphoglycerate mutase-like"/>
    <property type="match status" value="1"/>
</dbReference>
<dbReference type="CDD" id="cd07067">
    <property type="entry name" value="HP_PGM_like"/>
    <property type="match status" value="1"/>
</dbReference>
<proteinExistence type="predicted"/>
<keyword evidence="3" id="KW-1185">Reference proteome</keyword>
<dbReference type="PANTHER" id="PTHR16469:SF27">
    <property type="entry name" value="UBIQUITIN-ASSOCIATED AND SH3 DOMAIN-CONTAINING BA-RELATED"/>
    <property type="match status" value="1"/>
</dbReference>
<dbReference type="AlphaFoldDB" id="A0AAD4N1Y0"/>
<feature type="binding site" evidence="1">
    <location>
        <position position="67"/>
    </location>
    <ligand>
        <name>substrate</name>
    </ligand>
</feature>
<dbReference type="SMART" id="SM00855">
    <property type="entry name" value="PGAM"/>
    <property type="match status" value="1"/>
</dbReference>
<dbReference type="Proteomes" id="UP001201812">
    <property type="component" value="Unassembled WGS sequence"/>
</dbReference>
<dbReference type="Pfam" id="PF00300">
    <property type="entry name" value="His_Phos_1"/>
    <property type="match status" value="1"/>
</dbReference>
<reference evidence="2" key="1">
    <citation type="submission" date="2022-01" db="EMBL/GenBank/DDBJ databases">
        <title>Genome Sequence Resource for Two Populations of Ditylenchus destructor, the Migratory Endoparasitic Phytonematode.</title>
        <authorList>
            <person name="Zhang H."/>
            <person name="Lin R."/>
            <person name="Xie B."/>
        </authorList>
    </citation>
    <scope>NUCLEOTIDE SEQUENCE</scope>
    <source>
        <strain evidence="2">BazhouSP</strain>
    </source>
</reference>
<dbReference type="Gene3D" id="3.40.50.1240">
    <property type="entry name" value="Phosphoglycerate mutase-like"/>
    <property type="match status" value="1"/>
</dbReference>
<dbReference type="InterPro" id="IPR029033">
    <property type="entry name" value="His_PPase_superfam"/>
</dbReference>
<name>A0AAD4N1Y0_9BILA</name>
<organism evidence="2 3">
    <name type="scientific">Ditylenchus destructor</name>
    <dbReference type="NCBI Taxonomy" id="166010"/>
    <lineage>
        <taxon>Eukaryota</taxon>
        <taxon>Metazoa</taxon>
        <taxon>Ecdysozoa</taxon>
        <taxon>Nematoda</taxon>
        <taxon>Chromadorea</taxon>
        <taxon>Rhabditida</taxon>
        <taxon>Tylenchina</taxon>
        <taxon>Tylenchomorpha</taxon>
        <taxon>Sphaerularioidea</taxon>
        <taxon>Anguinidae</taxon>
        <taxon>Anguininae</taxon>
        <taxon>Ditylenchus</taxon>
    </lineage>
</organism>
<dbReference type="InterPro" id="IPR013078">
    <property type="entry name" value="His_Pase_superF_clade-1"/>
</dbReference>
<evidence type="ECO:0000256" key="1">
    <source>
        <dbReference type="PIRSR" id="PIRSR613078-2"/>
    </source>
</evidence>